<dbReference type="GO" id="GO:0051014">
    <property type="term" value="P:actin filament severing"/>
    <property type="evidence" value="ECO:0007669"/>
    <property type="project" value="TreeGrafter"/>
</dbReference>
<dbReference type="AlphaFoldDB" id="A0A8J4PKI8"/>
<dbReference type="GO" id="GO:0015629">
    <property type="term" value="C:actin cytoskeleton"/>
    <property type="evidence" value="ECO:0007669"/>
    <property type="project" value="TreeGrafter"/>
</dbReference>
<dbReference type="PANTHER" id="PTHR11977">
    <property type="entry name" value="VILLIN"/>
    <property type="match status" value="1"/>
</dbReference>
<feature type="domain" description="HP" evidence="2">
    <location>
        <begin position="65"/>
        <end position="128"/>
    </location>
</feature>
<accession>A0A8J4PKI8</accession>
<dbReference type="EMBL" id="AJWJ01001172">
    <property type="protein sequence ID" value="KAF2068149.1"/>
    <property type="molecule type" value="Genomic_DNA"/>
</dbReference>
<dbReference type="GO" id="GO:0008154">
    <property type="term" value="P:actin polymerization or depolymerization"/>
    <property type="evidence" value="ECO:0007669"/>
    <property type="project" value="TreeGrafter"/>
</dbReference>
<evidence type="ECO:0000259" key="2">
    <source>
        <dbReference type="PROSITE" id="PS51089"/>
    </source>
</evidence>
<dbReference type="PROSITE" id="PS51089">
    <property type="entry name" value="HP"/>
    <property type="match status" value="1"/>
</dbReference>
<sequence length="134" mass="16091">MSMELATEYSATLTDGRKNVPVFVIYYGKEPYIFTCVFHGWDFSKRILPTISFDKDIISAKEILDLYTKRYSYDDIVNKPYPKGIDGSRLEEYLPDEEFMKIFRMTLSDFQRLPLWKEQTWKKELRLYNVLEEK</sequence>
<evidence type="ECO:0000313" key="3">
    <source>
        <dbReference type="EMBL" id="KAF2068149.1"/>
    </source>
</evidence>
<protein>
    <recommendedName>
        <fullName evidence="2">HP domain-containing protein</fullName>
    </recommendedName>
</protein>
<dbReference type="Gene3D" id="1.10.950.10">
    <property type="entry name" value="Villin headpiece domain"/>
    <property type="match status" value="1"/>
</dbReference>
<name>A0A8J4PKI8_9MYCE</name>
<dbReference type="SUPFAM" id="SSF47050">
    <property type="entry name" value="VHP, Villin headpiece domain"/>
    <property type="match status" value="1"/>
</dbReference>
<reference evidence="3" key="1">
    <citation type="submission" date="2020-01" db="EMBL/GenBank/DDBJ databases">
        <title>Development of genomics and gene disruption for Polysphondylium violaceum indicates a role for the polyketide synthase stlB in stalk morphogenesis.</title>
        <authorList>
            <person name="Narita B."/>
            <person name="Kawabe Y."/>
            <person name="Kin K."/>
            <person name="Saito T."/>
            <person name="Gibbs R."/>
            <person name="Kuspa A."/>
            <person name="Muzny D."/>
            <person name="Queller D."/>
            <person name="Richards S."/>
            <person name="Strassman J."/>
            <person name="Sucgang R."/>
            <person name="Worley K."/>
            <person name="Schaap P."/>
        </authorList>
    </citation>
    <scope>NUCLEOTIDE SEQUENCE</scope>
    <source>
        <strain evidence="3">QSvi11</strain>
    </source>
</reference>
<evidence type="ECO:0000313" key="4">
    <source>
        <dbReference type="Proteomes" id="UP000695562"/>
    </source>
</evidence>
<dbReference type="GO" id="GO:0051016">
    <property type="term" value="P:barbed-end actin filament capping"/>
    <property type="evidence" value="ECO:0007669"/>
    <property type="project" value="TreeGrafter"/>
</dbReference>
<dbReference type="PANTHER" id="PTHR11977:SF51">
    <property type="entry name" value="PROTEIN FLIGHTLESS-1 HOMOLOG"/>
    <property type="match status" value="1"/>
</dbReference>
<dbReference type="GO" id="GO:0051015">
    <property type="term" value="F:actin filament binding"/>
    <property type="evidence" value="ECO:0007669"/>
    <property type="project" value="InterPro"/>
</dbReference>
<dbReference type="Proteomes" id="UP000695562">
    <property type="component" value="Unassembled WGS sequence"/>
</dbReference>
<dbReference type="InterPro" id="IPR007122">
    <property type="entry name" value="Villin/Gelsolin"/>
</dbReference>
<dbReference type="GO" id="GO:0005737">
    <property type="term" value="C:cytoplasm"/>
    <property type="evidence" value="ECO:0007669"/>
    <property type="project" value="TreeGrafter"/>
</dbReference>
<dbReference type="InterPro" id="IPR003128">
    <property type="entry name" value="Villin_headpiece"/>
</dbReference>
<comment type="caution">
    <text evidence="3">The sequence shown here is derived from an EMBL/GenBank/DDBJ whole genome shotgun (WGS) entry which is preliminary data.</text>
</comment>
<organism evidence="3 4">
    <name type="scientific">Polysphondylium violaceum</name>
    <dbReference type="NCBI Taxonomy" id="133409"/>
    <lineage>
        <taxon>Eukaryota</taxon>
        <taxon>Amoebozoa</taxon>
        <taxon>Evosea</taxon>
        <taxon>Eumycetozoa</taxon>
        <taxon>Dictyostelia</taxon>
        <taxon>Dictyosteliales</taxon>
        <taxon>Dictyosteliaceae</taxon>
        <taxon>Polysphondylium</taxon>
    </lineage>
</organism>
<dbReference type="InterPro" id="IPR036886">
    <property type="entry name" value="Villin_headpiece_dom_sf"/>
</dbReference>
<dbReference type="OrthoDB" id="1746725at2759"/>
<dbReference type="Pfam" id="PF02209">
    <property type="entry name" value="VHP"/>
    <property type="match status" value="1"/>
</dbReference>
<gene>
    <name evidence="3" type="ORF">CYY_010526</name>
</gene>
<evidence type="ECO:0000256" key="1">
    <source>
        <dbReference type="ARBA" id="ARBA00022737"/>
    </source>
</evidence>
<keyword evidence="1" id="KW-0677">Repeat</keyword>
<keyword evidence="4" id="KW-1185">Reference proteome</keyword>
<dbReference type="GO" id="GO:0005546">
    <property type="term" value="F:phosphatidylinositol-4,5-bisphosphate binding"/>
    <property type="evidence" value="ECO:0007669"/>
    <property type="project" value="TreeGrafter"/>
</dbReference>
<dbReference type="SMART" id="SM00153">
    <property type="entry name" value="VHP"/>
    <property type="match status" value="1"/>
</dbReference>
<proteinExistence type="predicted"/>